<evidence type="ECO:0000313" key="1">
    <source>
        <dbReference type="EMBL" id="AXJ02186.1"/>
    </source>
</evidence>
<name>A0A345UNY4_9BACT</name>
<keyword evidence="2" id="KW-1185">Reference proteome</keyword>
<protein>
    <submittedName>
        <fullName evidence="1">RNA polymerase Rpb6</fullName>
    </submittedName>
</protein>
<gene>
    <name evidence="1" type="ORF">CYPRO_2949</name>
</gene>
<dbReference type="KEGG" id="cprv:CYPRO_2949"/>
<dbReference type="OrthoDB" id="9429628at2"/>
<proteinExistence type="predicted"/>
<dbReference type="Proteomes" id="UP000254808">
    <property type="component" value="Chromosome"/>
</dbReference>
<evidence type="ECO:0000313" key="2">
    <source>
        <dbReference type="Proteomes" id="UP000254808"/>
    </source>
</evidence>
<dbReference type="RefSeq" id="WP_114985307.1">
    <property type="nucleotide sequence ID" value="NZ_CP027806.1"/>
</dbReference>
<dbReference type="AlphaFoldDB" id="A0A345UNY4"/>
<sequence>MSARALDVEKIQDTTGNLYESIVIMAKRSRQIAAREKMELDEKLRYFEGFEEEDEFSFNEEQERISKEYEAKSHPVVRGVGEFLDNKVAYRYPDNQ</sequence>
<reference evidence="1 2" key="1">
    <citation type="submission" date="2018-03" db="EMBL/GenBank/DDBJ databases">
        <title>Phenotypic and genomic properties of Cyclonatronum proteinivorum gen. nov., sp. nov., a haloalkaliphilic bacteroidete from soda lakes possessing Na+-translocating rhodopsin.</title>
        <authorList>
            <person name="Toshchakov S.V."/>
            <person name="Korzhenkov A."/>
            <person name="Samarov N.I."/>
            <person name="Kublanov I.V."/>
            <person name="Muntyan M.S."/>
            <person name="Sorokin D.Y."/>
        </authorList>
    </citation>
    <scope>NUCLEOTIDE SEQUENCE [LARGE SCALE GENOMIC DNA]</scope>
    <source>
        <strain evidence="1 2">Omega</strain>
    </source>
</reference>
<dbReference type="EMBL" id="CP027806">
    <property type="protein sequence ID" value="AXJ02186.1"/>
    <property type="molecule type" value="Genomic_DNA"/>
</dbReference>
<accession>A0A345UNY4</accession>
<organism evidence="1 2">
    <name type="scientific">Cyclonatronum proteinivorum</name>
    <dbReference type="NCBI Taxonomy" id="1457365"/>
    <lineage>
        <taxon>Bacteria</taxon>
        <taxon>Pseudomonadati</taxon>
        <taxon>Balneolota</taxon>
        <taxon>Balneolia</taxon>
        <taxon>Balneolales</taxon>
        <taxon>Cyclonatronaceae</taxon>
        <taxon>Cyclonatronum</taxon>
    </lineage>
</organism>